<evidence type="ECO:0000313" key="1">
    <source>
        <dbReference type="EMBL" id="GMN41483.1"/>
    </source>
</evidence>
<reference evidence="1" key="1">
    <citation type="submission" date="2023-07" db="EMBL/GenBank/DDBJ databases">
        <title>draft genome sequence of fig (Ficus carica).</title>
        <authorList>
            <person name="Takahashi T."/>
            <person name="Nishimura K."/>
        </authorList>
    </citation>
    <scope>NUCLEOTIDE SEQUENCE</scope>
</reference>
<comment type="caution">
    <text evidence="1">The sequence shown here is derived from an EMBL/GenBank/DDBJ whole genome shotgun (WGS) entry which is preliminary data.</text>
</comment>
<organism evidence="1 2">
    <name type="scientific">Ficus carica</name>
    <name type="common">Common fig</name>
    <dbReference type="NCBI Taxonomy" id="3494"/>
    <lineage>
        <taxon>Eukaryota</taxon>
        <taxon>Viridiplantae</taxon>
        <taxon>Streptophyta</taxon>
        <taxon>Embryophyta</taxon>
        <taxon>Tracheophyta</taxon>
        <taxon>Spermatophyta</taxon>
        <taxon>Magnoliopsida</taxon>
        <taxon>eudicotyledons</taxon>
        <taxon>Gunneridae</taxon>
        <taxon>Pentapetalae</taxon>
        <taxon>rosids</taxon>
        <taxon>fabids</taxon>
        <taxon>Rosales</taxon>
        <taxon>Moraceae</taxon>
        <taxon>Ficeae</taxon>
        <taxon>Ficus</taxon>
    </lineage>
</organism>
<dbReference type="EMBL" id="BTGU01000012">
    <property type="protein sequence ID" value="GMN41483.1"/>
    <property type="molecule type" value="Genomic_DNA"/>
</dbReference>
<sequence>MKRFSTSTARTKYTYLNIPRIELQPISRLRPEQVGKFLNGVKNSLMRFCLCKLNVRKFRLFITLVDPNLDSEVDECFELAPASGAVDLIVPAQEAVPNCRAKGYTFVFLLLGQNFGTISNETLYYWMQQD</sequence>
<name>A0AA88D043_FICCA</name>
<evidence type="ECO:0000313" key="2">
    <source>
        <dbReference type="Proteomes" id="UP001187192"/>
    </source>
</evidence>
<gene>
    <name evidence="1" type="ORF">TIFTF001_010701</name>
</gene>
<protein>
    <submittedName>
        <fullName evidence="1">Uncharacterized protein</fullName>
    </submittedName>
</protein>
<keyword evidence="2" id="KW-1185">Reference proteome</keyword>
<dbReference type="Proteomes" id="UP001187192">
    <property type="component" value="Unassembled WGS sequence"/>
</dbReference>
<accession>A0AA88D043</accession>
<proteinExistence type="predicted"/>
<dbReference type="AlphaFoldDB" id="A0AA88D043"/>